<dbReference type="CDD" id="cd00086">
    <property type="entry name" value="homeodomain"/>
    <property type="match status" value="1"/>
</dbReference>
<dbReference type="PROSITE" id="PS50071">
    <property type="entry name" value="HOMEOBOX_2"/>
    <property type="match status" value="1"/>
</dbReference>
<evidence type="ECO:0000256" key="2">
    <source>
        <dbReference type="ARBA" id="ARBA00023155"/>
    </source>
</evidence>
<sequence length="54" mass="6229">LSRELKLSEERVRNWFQNRRAKSKKLTKAGNKSPLQSVSSNTVHHSMFNTLNSS</sequence>
<keyword evidence="3 4" id="KW-0539">Nucleus</keyword>
<dbReference type="InterPro" id="IPR009057">
    <property type="entry name" value="Homeodomain-like_sf"/>
</dbReference>
<accession>V3VQD7</accession>
<name>V3VQD7_HELRO</name>
<keyword evidence="1 4" id="KW-0238">DNA-binding</keyword>
<dbReference type="Gene3D" id="1.10.10.60">
    <property type="entry name" value="Homeodomain-like"/>
    <property type="match status" value="1"/>
</dbReference>
<evidence type="ECO:0000256" key="1">
    <source>
        <dbReference type="ARBA" id="ARBA00023125"/>
    </source>
</evidence>
<protein>
    <recommendedName>
        <fullName evidence="7">Homeobox domain-containing protein</fullName>
    </recommendedName>
</protein>
<comment type="subcellular location">
    <subcellularLocation>
        <location evidence="4 5">Nucleus</location>
    </subcellularLocation>
</comment>
<feature type="non-terminal residue" evidence="8">
    <location>
        <position position="54"/>
    </location>
</feature>
<feature type="non-terminal residue" evidence="8">
    <location>
        <position position="1"/>
    </location>
</feature>
<feature type="DNA-binding region" description="Homeobox" evidence="4">
    <location>
        <begin position="3"/>
        <end position="27"/>
    </location>
</feature>
<dbReference type="PROSITE" id="PS00027">
    <property type="entry name" value="HOMEOBOX_1"/>
    <property type="match status" value="1"/>
</dbReference>
<dbReference type="RefSeq" id="XP_009009288.1">
    <property type="nucleotide sequence ID" value="XM_009011040.1"/>
</dbReference>
<dbReference type="GeneID" id="20196050"/>
<evidence type="ECO:0000256" key="5">
    <source>
        <dbReference type="RuleBase" id="RU000682"/>
    </source>
</evidence>
<dbReference type="OrthoDB" id="6159439at2759"/>
<feature type="domain" description="Homeobox" evidence="7">
    <location>
        <begin position="1"/>
        <end position="26"/>
    </location>
</feature>
<dbReference type="InterPro" id="IPR001356">
    <property type="entry name" value="HD"/>
</dbReference>
<dbReference type="InterPro" id="IPR017970">
    <property type="entry name" value="Homeobox_CS"/>
</dbReference>
<reference evidence="8" key="1">
    <citation type="journal article" date="2013" name="Nature">
        <title>Insights into bilaterian evolution from three spiralian genomes.</title>
        <authorList>
            <person name="Simakov O."/>
            <person name="Marletaz F."/>
            <person name="Cho S.J."/>
            <person name="Edsinger-Gonzales E."/>
            <person name="Havlak P."/>
            <person name="Hellsten U."/>
            <person name="Kuo D.H."/>
            <person name="Larsson T."/>
            <person name="Lv J."/>
            <person name="Arendt D."/>
            <person name="Savage R."/>
            <person name="Osoegawa K."/>
            <person name="de Jong P."/>
            <person name="Grimwood J."/>
            <person name="Chapman J.A."/>
            <person name="Shapiro H."/>
            <person name="Aerts A."/>
            <person name="Otillar R.P."/>
            <person name="Terry A.Y."/>
            <person name="Boore J.L."/>
            <person name="Grigoriev I.V."/>
            <person name="Lindberg D.R."/>
            <person name="Seaver E.C."/>
            <person name="Weisblat D.A."/>
            <person name="Putnam N.H."/>
            <person name="Rokhsar D.S."/>
        </authorList>
    </citation>
    <scope>NUCLEOTIDE SEQUENCE</scope>
</reference>
<dbReference type="EMBL" id="KB095811">
    <property type="protein sequence ID" value="ESO12568.1"/>
    <property type="molecule type" value="Genomic_DNA"/>
</dbReference>
<dbReference type="HOGENOM" id="CLU_3056398_0_0_1"/>
<keyword evidence="2 4" id="KW-0371">Homeobox</keyword>
<evidence type="ECO:0000259" key="7">
    <source>
        <dbReference type="PROSITE" id="PS50071"/>
    </source>
</evidence>
<gene>
    <name evidence="8" type="ORF">HELRODRAFT_127967</name>
</gene>
<feature type="compositionally biased region" description="Polar residues" evidence="6">
    <location>
        <begin position="33"/>
        <end position="54"/>
    </location>
</feature>
<evidence type="ECO:0000256" key="3">
    <source>
        <dbReference type="ARBA" id="ARBA00023242"/>
    </source>
</evidence>
<evidence type="ECO:0000256" key="4">
    <source>
        <dbReference type="PROSITE-ProRule" id="PRU00108"/>
    </source>
</evidence>
<evidence type="ECO:0000256" key="6">
    <source>
        <dbReference type="SAM" id="MobiDB-lite"/>
    </source>
</evidence>
<organism evidence="8">
    <name type="scientific">Helobdella robusta</name>
    <name type="common">Californian leech</name>
    <dbReference type="NCBI Taxonomy" id="6412"/>
    <lineage>
        <taxon>Eukaryota</taxon>
        <taxon>Metazoa</taxon>
        <taxon>Spiralia</taxon>
        <taxon>Lophotrochozoa</taxon>
        <taxon>Annelida</taxon>
        <taxon>Clitellata</taxon>
        <taxon>Hirudinea</taxon>
        <taxon>Rhynchobdellida</taxon>
        <taxon>Glossiphoniidae</taxon>
        <taxon>Helobdella</taxon>
    </lineage>
</organism>
<proteinExistence type="predicted"/>
<evidence type="ECO:0000313" key="8">
    <source>
        <dbReference type="EMBL" id="ESO12568.1"/>
    </source>
</evidence>
<dbReference type="SUPFAM" id="SSF46689">
    <property type="entry name" value="Homeodomain-like"/>
    <property type="match status" value="1"/>
</dbReference>
<dbReference type="Pfam" id="PF00046">
    <property type="entry name" value="Homeodomain"/>
    <property type="match status" value="1"/>
</dbReference>
<feature type="region of interest" description="Disordered" evidence="6">
    <location>
        <begin position="21"/>
        <end position="54"/>
    </location>
</feature>